<feature type="transmembrane region" description="Helical" evidence="1">
    <location>
        <begin position="169"/>
        <end position="192"/>
    </location>
</feature>
<keyword evidence="1" id="KW-1133">Transmembrane helix</keyword>
<dbReference type="EMBL" id="CP002209">
    <property type="protein sequence ID" value="ADN76113.1"/>
    <property type="molecule type" value="Genomic_DNA"/>
</dbReference>
<dbReference type="HOGENOM" id="CLU_032635_0_0_6"/>
<keyword evidence="1" id="KW-0812">Transmembrane</keyword>
<dbReference type="STRING" id="550540.Fbal_1910"/>
<dbReference type="Pfam" id="PF13386">
    <property type="entry name" value="DsbD_2"/>
    <property type="match status" value="1"/>
</dbReference>
<feature type="transmembrane region" description="Helical" evidence="1">
    <location>
        <begin position="6"/>
        <end position="36"/>
    </location>
</feature>
<dbReference type="KEGG" id="fbl:Fbal_1910"/>
<evidence type="ECO:0000259" key="2">
    <source>
        <dbReference type="Pfam" id="PF13386"/>
    </source>
</evidence>
<dbReference type="Proteomes" id="UP000006683">
    <property type="component" value="Chromosome"/>
</dbReference>
<protein>
    <recommendedName>
        <fullName evidence="2">Urease accessory protein UreH-like transmembrane domain-containing protein</fullName>
    </recommendedName>
</protein>
<dbReference type="InterPro" id="IPR039447">
    <property type="entry name" value="UreH-like_TM_dom"/>
</dbReference>
<keyword evidence="4" id="KW-1185">Reference proteome</keyword>
<dbReference type="eggNOG" id="COG2836">
    <property type="taxonomic scope" value="Bacteria"/>
</dbReference>
<dbReference type="PANTHER" id="PTHR42208">
    <property type="entry name" value="HEAVY METAL TRANSPORTER-RELATED"/>
    <property type="match status" value="1"/>
</dbReference>
<accession>E1ST66</accession>
<feature type="transmembrane region" description="Helical" evidence="1">
    <location>
        <begin position="204"/>
        <end position="224"/>
    </location>
</feature>
<keyword evidence="1" id="KW-0472">Membrane</keyword>
<name>E1ST66_FERBD</name>
<evidence type="ECO:0000313" key="4">
    <source>
        <dbReference type="Proteomes" id="UP000006683"/>
    </source>
</evidence>
<gene>
    <name evidence="3" type="ordered locus">Fbal_1910</name>
</gene>
<dbReference type="PANTHER" id="PTHR42208:SF1">
    <property type="entry name" value="HEAVY METAL TRANSPORTER"/>
    <property type="match status" value="1"/>
</dbReference>
<feature type="transmembrane region" description="Helical" evidence="1">
    <location>
        <begin position="86"/>
        <end position="109"/>
    </location>
</feature>
<organism evidence="3 4">
    <name type="scientific">Ferrimonas balearica (strain DSM 9799 / CCM 4581 / KCTC 23876 / PAT)</name>
    <dbReference type="NCBI Taxonomy" id="550540"/>
    <lineage>
        <taxon>Bacteria</taxon>
        <taxon>Pseudomonadati</taxon>
        <taxon>Pseudomonadota</taxon>
        <taxon>Gammaproteobacteria</taxon>
        <taxon>Alteromonadales</taxon>
        <taxon>Ferrimonadaceae</taxon>
        <taxon>Ferrimonas</taxon>
    </lineage>
</organism>
<reference evidence="3 4" key="1">
    <citation type="journal article" date="2010" name="Stand. Genomic Sci.">
        <title>Complete genome sequence of Ferrimonas balearica type strain (PAT).</title>
        <authorList>
            <person name="Nolan M."/>
            <person name="Sikorski J."/>
            <person name="Davenport K."/>
            <person name="Lucas S."/>
            <person name="Glavina Del Rio T."/>
            <person name="Tice H."/>
            <person name="Cheng J."/>
            <person name="Goodwin L."/>
            <person name="Pitluck S."/>
            <person name="Liolios K."/>
            <person name="Ivanova N."/>
            <person name="Mavromatis K."/>
            <person name="Ovchinnikova G."/>
            <person name="Pati A."/>
            <person name="Chen A."/>
            <person name="Palaniappan K."/>
            <person name="Land M."/>
            <person name="Hauser L."/>
            <person name="Chang Y."/>
            <person name="Jeffries C."/>
            <person name="Tapia R."/>
            <person name="Brettin T."/>
            <person name="Detter J."/>
            <person name="Han C."/>
            <person name="Yasawong M."/>
            <person name="Rohde M."/>
            <person name="Tindall B."/>
            <person name="Goker M."/>
            <person name="Woyke T."/>
            <person name="Bristow J."/>
            <person name="Eisen J."/>
            <person name="Markowitz V."/>
            <person name="Hugenholtz P."/>
            <person name="Kyrpides N."/>
            <person name="Klenk H."/>
            <person name="Lapidus A."/>
        </authorList>
    </citation>
    <scope>NUCLEOTIDE SEQUENCE [LARGE SCALE GENOMIC DNA]</scope>
    <source>
        <strain evidence="4">DSM 9799 / CCM 4581 / KCTC 23876 / PAT</strain>
    </source>
</reference>
<sequence length="228" mass="23884">MNGDYQFFAAMLVGLMGAGHCFGMCGGIVGAFGQALPPHRPMAERMGFLFAYNLGRISSYTLAGVAVGGLAGALGTLFAVDSYLAALQLLAGIMLILMGLYIGQWLPLLAHIERAGKPIWQAMAPLRQRLLPIDSTAKAFAAGGFWGWLPCGLVYSTLTWALASADPVAGGMIMAGFGLGTLPALVAMGAAADKIAQMIRKKQLKLLSALVLIAYGGQMTYIALNQIV</sequence>
<feature type="transmembrane region" description="Helical" evidence="1">
    <location>
        <begin position="57"/>
        <end position="80"/>
    </location>
</feature>
<dbReference type="AlphaFoldDB" id="E1ST66"/>
<proteinExistence type="predicted"/>
<evidence type="ECO:0000256" key="1">
    <source>
        <dbReference type="SAM" id="Phobius"/>
    </source>
</evidence>
<evidence type="ECO:0000313" key="3">
    <source>
        <dbReference type="EMBL" id="ADN76113.1"/>
    </source>
</evidence>
<feature type="domain" description="Urease accessory protein UreH-like transmembrane" evidence="2">
    <location>
        <begin position="9"/>
        <end position="217"/>
    </location>
</feature>